<reference evidence="4" key="2">
    <citation type="submission" date="2021-04" db="EMBL/GenBank/DDBJ databases">
        <authorList>
            <person name="Podell S."/>
        </authorList>
    </citation>
    <scope>NUCLEOTIDE SEQUENCE</scope>
    <source>
        <strain evidence="4">Hildebrandi</strain>
    </source>
</reference>
<feature type="region of interest" description="Disordered" evidence="2">
    <location>
        <begin position="59"/>
        <end position="79"/>
    </location>
</feature>
<protein>
    <submittedName>
        <fullName evidence="4">Sel1 repeat-containing protein</fullName>
    </submittedName>
</protein>
<reference evidence="4" key="1">
    <citation type="journal article" date="2021" name="Sci. Rep.">
        <title>Diploid genomic architecture of Nitzschia inconspicua, an elite biomass production diatom.</title>
        <authorList>
            <person name="Oliver A."/>
            <person name="Podell S."/>
            <person name="Pinowska A."/>
            <person name="Traller J.C."/>
            <person name="Smith S.R."/>
            <person name="McClure R."/>
            <person name="Beliaev A."/>
            <person name="Bohutskyi P."/>
            <person name="Hill E.A."/>
            <person name="Rabines A."/>
            <person name="Zheng H."/>
            <person name="Allen L.Z."/>
            <person name="Kuo A."/>
            <person name="Grigoriev I.V."/>
            <person name="Allen A.E."/>
            <person name="Hazlebeck D."/>
            <person name="Allen E.E."/>
        </authorList>
    </citation>
    <scope>NUCLEOTIDE SEQUENCE</scope>
    <source>
        <strain evidence="4">Hildebrandi</strain>
    </source>
</reference>
<comment type="similarity">
    <text evidence="1">Belongs to the sel-1 family.</text>
</comment>
<dbReference type="InterPro" id="IPR050767">
    <property type="entry name" value="Sel1_AlgK"/>
</dbReference>
<evidence type="ECO:0000256" key="3">
    <source>
        <dbReference type="SAM" id="Phobius"/>
    </source>
</evidence>
<dbReference type="OrthoDB" id="206966at2759"/>
<evidence type="ECO:0000256" key="1">
    <source>
        <dbReference type="ARBA" id="ARBA00038101"/>
    </source>
</evidence>
<feature type="region of interest" description="Disordered" evidence="2">
    <location>
        <begin position="249"/>
        <end position="268"/>
    </location>
</feature>
<dbReference type="GO" id="GO:0005789">
    <property type="term" value="C:endoplasmic reticulum membrane"/>
    <property type="evidence" value="ECO:0007669"/>
    <property type="project" value="TreeGrafter"/>
</dbReference>
<feature type="transmembrane region" description="Helical" evidence="3">
    <location>
        <begin position="1019"/>
        <end position="1041"/>
    </location>
</feature>
<comment type="caution">
    <text evidence="4">The sequence shown here is derived from an EMBL/GenBank/DDBJ whole genome shotgun (WGS) entry which is preliminary data.</text>
</comment>
<evidence type="ECO:0000256" key="2">
    <source>
        <dbReference type="SAM" id="MobiDB-lite"/>
    </source>
</evidence>
<keyword evidence="3" id="KW-0812">Transmembrane</keyword>
<evidence type="ECO:0000313" key="5">
    <source>
        <dbReference type="Proteomes" id="UP000693970"/>
    </source>
</evidence>
<keyword evidence="5" id="KW-1185">Reference proteome</keyword>
<sequence>MAAGTGILTFKLFLIAILGLYAVLLGGALLSLQLKITEKSLQLRLRYSVSQGKWVPISSTTSKDETEKNNGKHHDKTLDYDDGSIGSYYQYQDDGSRLVHSSSNNNYNSNNRDEMHLSSVSTTTKSSIPTGSWDINLWNTFPAPEATAWKTTGEAYWRQVVAYVKDWDVAVWPADPTDYRASLTAWQVQSPSAYYAKTSSSHNNNINNRTFSPYPRLALERAAHAGHPMAQHYLANAHASGIWPVPAGPYEQQQASAGTTTTTTSSTPPLIEDLHVFEEWIPSSHGDHPQVTKSFLLWHMAAMAGNVESAMALAYRFDHTMDDQRSSSGTCQDALPYYQAAADGIMDQLETSLHSRAKVTPPMDMHILAQVHMHGGTSSQLDRSNKPDESKEALQFYHLKATTVPWSIKKSASEEDNEKKNKDAKKGKKLLEVEGIDVSAAHTLGQLYHYGARGVDQNLTKSLEYYEIAALNGHWESSGHACIFHLWGMGVEQNVYEALRYCRLGAPMTLDDCRNRHQWILARTYKKNDEEYRAECNSEALNGLGLLHLMGVPGSINVDLAEAEKYFTLAKEVGSTDAHYNLAMMWLGWKTHFKTLDELEDGQMSAAAAYDAETVLPIMNGEKKASTNERSALHSSKVGEDQVFKGPTQEDVNNAMKLLAVAANRGHVQAKHRLAMIYAEGIRLQTSVLKYESVKKDCTKAKGLFQWIVENASLTRSKRLKRAYKAYIAGNVEVSLRNYLAAAETGSSIGQVNAAFLMERGVCLGLNPADCAKASVRLWKAAAARGNAEACLRVGDFYYYGRLRGKKLPVGPFGWIQYLLYPEKYIPIVLDKWSKVLLKFVKSYTMVSRQQSTTDEDSTSLTCNEQDGVCLNEDATQEEDVDDFIESDLQMAVHYYQVAVEKHQSARANFNLGFMHQWGLGLKQDFPLAKRHYDLAVSNKPGEAELAVQIALFAMNIHETLIRWKVLLEDWWYGPDETSGADHTIEMPMAMNHDEAGQPVPGQDTAKRKTKEEIILSHLFNWSSALILVLVFIAMQIIVIMRSRRRQT</sequence>
<name>A0A9K3KSK9_9STRA</name>
<dbReference type="GO" id="GO:0036503">
    <property type="term" value="P:ERAD pathway"/>
    <property type="evidence" value="ECO:0007669"/>
    <property type="project" value="TreeGrafter"/>
</dbReference>
<feature type="transmembrane region" description="Helical" evidence="3">
    <location>
        <begin position="12"/>
        <end position="34"/>
    </location>
</feature>
<keyword evidence="3" id="KW-0472">Membrane</keyword>
<proteinExistence type="inferred from homology"/>
<dbReference type="EMBL" id="JAGRRH010000020">
    <property type="protein sequence ID" value="KAG7348450.1"/>
    <property type="molecule type" value="Genomic_DNA"/>
</dbReference>
<dbReference type="PANTHER" id="PTHR11102">
    <property type="entry name" value="SEL-1-LIKE PROTEIN"/>
    <property type="match status" value="1"/>
</dbReference>
<dbReference type="Pfam" id="PF08238">
    <property type="entry name" value="Sel1"/>
    <property type="match status" value="6"/>
</dbReference>
<keyword evidence="3" id="KW-1133">Transmembrane helix</keyword>
<dbReference type="AlphaFoldDB" id="A0A9K3KSK9"/>
<evidence type="ECO:0000313" key="4">
    <source>
        <dbReference type="EMBL" id="KAG7348450.1"/>
    </source>
</evidence>
<accession>A0A9K3KSK9</accession>
<organism evidence="4 5">
    <name type="scientific">Nitzschia inconspicua</name>
    <dbReference type="NCBI Taxonomy" id="303405"/>
    <lineage>
        <taxon>Eukaryota</taxon>
        <taxon>Sar</taxon>
        <taxon>Stramenopiles</taxon>
        <taxon>Ochrophyta</taxon>
        <taxon>Bacillariophyta</taxon>
        <taxon>Bacillariophyceae</taxon>
        <taxon>Bacillariophycidae</taxon>
        <taxon>Bacillariales</taxon>
        <taxon>Bacillariaceae</taxon>
        <taxon>Nitzschia</taxon>
    </lineage>
</organism>
<dbReference type="Proteomes" id="UP000693970">
    <property type="component" value="Unassembled WGS sequence"/>
</dbReference>
<dbReference type="SMART" id="SM00671">
    <property type="entry name" value="SEL1"/>
    <property type="match status" value="4"/>
</dbReference>
<gene>
    <name evidence="4" type="ORF">IV203_017155</name>
</gene>
<feature type="compositionally biased region" description="Basic and acidic residues" evidence="2">
    <location>
        <begin position="62"/>
        <end position="79"/>
    </location>
</feature>
<dbReference type="PANTHER" id="PTHR11102:SF147">
    <property type="entry name" value="SEL1L ADAPTOR SUBUNIT OF ERAD E3 UBIQUITIN LIGASE"/>
    <property type="match status" value="1"/>
</dbReference>
<dbReference type="InterPro" id="IPR006597">
    <property type="entry name" value="Sel1-like"/>
</dbReference>